<evidence type="ECO:0000256" key="3">
    <source>
        <dbReference type="ARBA" id="ARBA00022723"/>
    </source>
</evidence>
<feature type="binding site" description="axial binding residue" evidence="7">
    <location>
        <position position="410"/>
    </location>
    <ligand>
        <name>heme</name>
        <dbReference type="ChEBI" id="CHEBI:30413"/>
    </ligand>
    <ligandPart>
        <name>Fe</name>
        <dbReference type="ChEBI" id="CHEBI:18248"/>
    </ligandPart>
</feature>
<reference evidence="11 12" key="2">
    <citation type="submission" date="2025-04" db="UniProtKB">
        <authorList>
            <consortium name="RefSeq"/>
        </authorList>
    </citation>
    <scope>IDENTIFICATION</scope>
</reference>
<sequence>MPWALPIIGHLHLLGQYEVPYQAFKVISKTHGSIFRLKLGVVPAIVVNGLENIKEVLFVKATDFDGRPNISRYNDLFSGNRENSLAFCNFSNLQKLRREILQVHTFPRNFSSRFLKLDSIINLEMNELKSKINKENCLTNFKIHLSSTIANVFFIYFCSKRFDTSLPKFQEMIQNYDSVFYEVNQGYASDFLPWLSYFQSKNHTRKLSQMSKAIRAFVMENLMNDRIVKYERNERNNNDEEDYVDSLLERVYNNRDKAKMDLNTALFSLEDIVGGHTAISNFIMKTLGFLVNHPNVQAKIQKEVDAITLISRDVTLADRKQMPYTEATILESIRMIASPIVPHVATQNSSIGGFEVKKDTMIFLNNYDLNMSPELWSEPENFQPERFINADGRIVKPEHFLPFSGGRRSCMGNKMVQLISFTTLASLFQSYDLKKLPGQQYKVPIGDLALPYNTFRFNFSPRNLRL</sequence>
<evidence type="ECO:0000256" key="5">
    <source>
        <dbReference type="ARBA" id="ARBA00023004"/>
    </source>
</evidence>
<dbReference type="KEGG" id="dci:103511981"/>
<evidence type="ECO:0000256" key="4">
    <source>
        <dbReference type="ARBA" id="ARBA00023002"/>
    </source>
</evidence>
<keyword evidence="10" id="KW-1185">Reference proteome</keyword>
<protein>
    <submittedName>
        <fullName evidence="9">CYP307A1</fullName>
    </submittedName>
    <submittedName>
        <fullName evidence="11">Cytochrome P450 307a1-like isoform X1</fullName>
    </submittedName>
    <submittedName>
        <fullName evidence="12">Cytochrome P450 307a1-like isoform X2</fullName>
    </submittedName>
</protein>
<dbReference type="STRING" id="121845.A0A3Q0J3V6"/>
<keyword evidence="4 8" id="KW-0560">Oxidoreductase</keyword>
<dbReference type="InterPro" id="IPR017972">
    <property type="entry name" value="Cyt_P450_CS"/>
</dbReference>
<name>A0A3Q0J3V6_DIACI</name>
<dbReference type="RefSeq" id="XP_026681380.1">
    <property type="nucleotide sequence ID" value="XM_026825579.1"/>
</dbReference>
<dbReference type="InterPro" id="IPR036396">
    <property type="entry name" value="Cyt_P450_sf"/>
</dbReference>
<proteinExistence type="evidence at transcript level"/>
<evidence type="ECO:0000313" key="10">
    <source>
        <dbReference type="Proteomes" id="UP000079169"/>
    </source>
</evidence>
<comment type="similarity">
    <text evidence="2 8">Belongs to the cytochrome P450 family.</text>
</comment>
<reference evidence="9" key="1">
    <citation type="submission" date="2021-10" db="EMBL/GenBank/DDBJ databases">
        <authorList>
            <person name="Gu S."/>
            <person name="Lin J."/>
            <person name="Lu L."/>
        </authorList>
    </citation>
    <scope>NUCLEOTIDE SEQUENCE</scope>
</reference>
<evidence type="ECO:0000256" key="6">
    <source>
        <dbReference type="ARBA" id="ARBA00023033"/>
    </source>
</evidence>
<comment type="cofactor">
    <cofactor evidence="1 7">
        <name>heme</name>
        <dbReference type="ChEBI" id="CHEBI:30413"/>
    </cofactor>
</comment>
<dbReference type="InterPro" id="IPR001128">
    <property type="entry name" value="Cyt_P450"/>
</dbReference>
<evidence type="ECO:0000313" key="11">
    <source>
        <dbReference type="RefSeq" id="XP_026681379.1"/>
    </source>
</evidence>
<dbReference type="PANTHER" id="PTHR24303">
    <property type="entry name" value="HEME-BINDING MONOOXYGENASE FAMILY"/>
    <property type="match status" value="1"/>
</dbReference>
<dbReference type="PROSITE" id="PS00086">
    <property type="entry name" value="CYTOCHROME_P450"/>
    <property type="match status" value="1"/>
</dbReference>
<dbReference type="Pfam" id="PF00067">
    <property type="entry name" value="p450"/>
    <property type="match status" value="1"/>
</dbReference>
<gene>
    <name evidence="11 12" type="primary">LOC103511981</name>
</gene>
<dbReference type="GO" id="GO:0016705">
    <property type="term" value="F:oxidoreductase activity, acting on paired donors, with incorporation or reduction of molecular oxygen"/>
    <property type="evidence" value="ECO:0007669"/>
    <property type="project" value="InterPro"/>
</dbReference>
<dbReference type="PaxDb" id="121845-A0A3Q0J3V6"/>
<accession>A0A3Q0J3V6</accession>
<keyword evidence="7 8" id="KW-0349">Heme</keyword>
<keyword evidence="6 8" id="KW-0503">Monooxygenase</keyword>
<dbReference type="EMBL" id="OK475026">
    <property type="protein sequence ID" value="UER43338.1"/>
    <property type="molecule type" value="mRNA"/>
</dbReference>
<evidence type="ECO:0000313" key="12">
    <source>
        <dbReference type="RefSeq" id="XP_026681380.1"/>
    </source>
</evidence>
<dbReference type="Proteomes" id="UP000079169">
    <property type="component" value="Unplaced"/>
</dbReference>
<organism evidence="10 12">
    <name type="scientific">Diaphorina citri</name>
    <name type="common">Asian citrus psyllid</name>
    <dbReference type="NCBI Taxonomy" id="121845"/>
    <lineage>
        <taxon>Eukaryota</taxon>
        <taxon>Metazoa</taxon>
        <taxon>Ecdysozoa</taxon>
        <taxon>Arthropoda</taxon>
        <taxon>Hexapoda</taxon>
        <taxon>Insecta</taxon>
        <taxon>Pterygota</taxon>
        <taxon>Neoptera</taxon>
        <taxon>Paraneoptera</taxon>
        <taxon>Hemiptera</taxon>
        <taxon>Sternorrhyncha</taxon>
        <taxon>Psylloidea</taxon>
        <taxon>Psyllidae</taxon>
        <taxon>Diaphorininae</taxon>
        <taxon>Diaphorina</taxon>
    </lineage>
</organism>
<dbReference type="GeneID" id="103511981"/>
<evidence type="ECO:0000256" key="8">
    <source>
        <dbReference type="RuleBase" id="RU000461"/>
    </source>
</evidence>
<dbReference type="GO" id="GO:0004497">
    <property type="term" value="F:monooxygenase activity"/>
    <property type="evidence" value="ECO:0007669"/>
    <property type="project" value="UniProtKB-KW"/>
</dbReference>
<dbReference type="InterPro" id="IPR002401">
    <property type="entry name" value="Cyt_P450_E_grp-I"/>
</dbReference>
<dbReference type="PRINTS" id="PR00385">
    <property type="entry name" value="P450"/>
</dbReference>
<evidence type="ECO:0000313" key="9">
    <source>
        <dbReference type="EMBL" id="UER43338.1"/>
    </source>
</evidence>
<dbReference type="GO" id="GO:0005506">
    <property type="term" value="F:iron ion binding"/>
    <property type="evidence" value="ECO:0007669"/>
    <property type="project" value="InterPro"/>
</dbReference>
<keyword evidence="3 7" id="KW-0479">Metal-binding</keyword>
<dbReference type="AlphaFoldDB" id="A0A3Q0J3V6"/>
<dbReference type="GO" id="GO:0020037">
    <property type="term" value="F:heme binding"/>
    <property type="evidence" value="ECO:0007669"/>
    <property type="project" value="InterPro"/>
</dbReference>
<evidence type="ECO:0000256" key="1">
    <source>
        <dbReference type="ARBA" id="ARBA00001971"/>
    </source>
</evidence>
<keyword evidence="5 7" id="KW-0408">Iron</keyword>
<dbReference type="PANTHER" id="PTHR24303:SF27">
    <property type="entry name" value="CYTOCHROME P450 307B1"/>
    <property type="match status" value="1"/>
</dbReference>
<dbReference type="SUPFAM" id="SSF48264">
    <property type="entry name" value="Cytochrome P450"/>
    <property type="match status" value="1"/>
</dbReference>
<dbReference type="PRINTS" id="PR00463">
    <property type="entry name" value="EP450I"/>
</dbReference>
<evidence type="ECO:0000256" key="2">
    <source>
        <dbReference type="ARBA" id="ARBA00010617"/>
    </source>
</evidence>
<dbReference type="RefSeq" id="XP_026681379.1">
    <property type="nucleotide sequence ID" value="XM_026825578.1"/>
</dbReference>
<evidence type="ECO:0000256" key="7">
    <source>
        <dbReference type="PIRSR" id="PIRSR602401-1"/>
    </source>
</evidence>
<dbReference type="Gene3D" id="1.10.630.10">
    <property type="entry name" value="Cytochrome P450"/>
    <property type="match status" value="1"/>
</dbReference>